<dbReference type="EMBL" id="JADYXP020000016">
    <property type="protein sequence ID" value="KAL0108671.1"/>
    <property type="molecule type" value="Genomic_DNA"/>
</dbReference>
<dbReference type="AlphaFoldDB" id="A0AAW2F1X5"/>
<evidence type="ECO:0000256" key="1">
    <source>
        <dbReference type="SAM" id="MobiDB-lite"/>
    </source>
</evidence>
<organism evidence="2 3">
    <name type="scientific">Cardiocondyla obscurior</name>
    <dbReference type="NCBI Taxonomy" id="286306"/>
    <lineage>
        <taxon>Eukaryota</taxon>
        <taxon>Metazoa</taxon>
        <taxon>Ecdysozoa</taxon>
        <taxon>Arthropoda</taxon>
        <taxon>Hexapoda</taxon>
        <taxon>Insecta</taxon>
        <taxon>Pterygota</taxon>
        <taxon>Neoptera</taxon>
        <taxon>Endopterygota</taxon>
        <taxon>Hymenoptera</taxon>
        <taxon>Apocrita</taxon>
        <taxon>Aculeata</taxon>
        <taxon>Formicoidea</taxon>
        <taxon>Formicidae</taxon>
        <taxon>Myrmicinae</taxon>
        <taxon>Cardiocondyla</taxon>
    </lineage>
</organism>
<accession>A0AAW2F1X5</accession>
<feature type="compositionally biased region" description="Polar residues" evidence="1">
    <location>
        <begin position="150"/>
        <end position="171"/>
    </location>
</feature>
<reference evidence="2 3" key="1">
    <citation type="submission" date="2023-03" db="EMBL/GenBank/DDBJ databases">
        <title>High recombination rates correlate with genetic variation in Cardiocondyla obscurior ants.</title>
        <authorList>
            <person name="Errbii M."/>
        </authorList>
    </citation>
    <scope>NUCLEOTIDE SEQUENCE [LARGE SCALE GENOMIC DNA]</scope>
    <source>
        <strain evidence="2">Alpha-2009</strain>
        <tissue evidence="2">Whole body</tissue>
    </source>
</reference>
<protein>
    <submittedName>
        <fullName evidence="2">Uncharacterized protein</fullName>
    </submittedName>
</protein>
<dbReference type="Proteomes" id="UP001430953">
    <property type="component" value="Unassembled WGS sequence"/>
</dbReference>
<keyword evidence="3" id="KW-1185">Reference proteome</keyword>
<gene>
    <name evidence="2" type="ORF">PUN28_015267</name>
</gene>
<evidence type="ECO:0000313" key="2">
    <source>
        <dbReference type="EMBL" id="KAL0108671.1"/>
    </source>
</evidence>
<feature type="compositionally biased region" description="Pro residues" evidence="1">
    <location>
        <begin position="22"/>
        <end position="34"/>
    </location>
</feature>
<feature type="compositionally biased region" description="Low complexity" evidence="1">
    <location>
        <begin position="76"/>
        <end position="117"/>
    </location>
</feature>
<name>A0AAW2F1X5_9HYME</name>
<sequence>MEKKKRLRDLFGSMSKESESPPASPPPGVWPPPIDPRRRYPAPRVGTRVQRGDGSQRAYTRWLEELPPAPPKTTRNRQNQPTGTTTTRKPPRKGTAVASKAAASGTVASAPPTATASGPGGSREQERQPFGKEATTAGRINAATRDKSTARGTTMTSIPGSSGQGQDARQTSATPLVLPLPPFAAVKLSRPPVTPPPAPAAYVINKGWTARAGVPLQVPIQLPDGEIVQVPMSAIQQNRKYRARSATGRWVLRFAADGRLTLCRKVQEPAP</sequence>
<evidence type="ECO:0000313" key="3">
    <source>
        <dbReference type="Proteomes" id="UP001430953"/>
    </source>
</evidence>
<feature type="region of interest" description="Disordered" evidence="1">
    <location>
        <begin position="1"/>
        <end position="171"/>
    </location>
</feature>
<proteinExistence type="predicted"/>
<comment type="caution">
    <text evidence="2">The sequence shown here is derived from an EMBL/GenBank/DDBJ whole genome shotgun (WGS) entry which is preliminary data.</text>
</comment>